<evidence type="ECO:0000313" key="1">
    <source>
        <dbReference type="EMBL" id="GAA0157761.1"/>
    </source>
</evidence>
<dbReference type="Proteomes" id="UP001454036">
    <property type="component" value="Unassembled WGS sequence"/>
</dbReference>
<evidence type="ECO:0000313" key="2">
    <source>
        <dbReference type="Proteomes" id="UP001454036"/>
    </source>
</evidence>
<reference evidence="1 2" key="1">
    <citation type="submission" date="2024-01" db="EMBL/GenBank/DDBJ databases">
        <title>The complete chloroplast genome sequence of Lithospermum erythrorhizon: insights into the phylogenetic relationship among Boraginaceae species and the maternal lineages of purple gromwells.</title>
        <authorList>
            <person name="Okada T."/>
            <person name="Watanabe K."/>
        </authorList>
    </citation>
    <scope>NUCLEOTIDE SEQUENCE [LARGE SCALE GENOMIC DNA]</scope>
</reference>
<dbReference type="AlphaFoldDB" id="A0AAV3Q483"/>
<proteinExistence type="predicted"/>
<protein>
    <submittedName>
        <fullName evidence="1">Uncharacterized protein</fullName>
    </submittedName>
</protein>
<dbReference type="EMBL" id="BAABME010019605">
    <property type="protein sequence ID" value="GAA0157761.1"/>
    <property type="molecule type" value="Genomic_DNA"/>
</dbReference>
<comment type="caution">
    <text evidence="1">The sequence shown here is derived from an EMBL/GenBank/DDBJ whole genome shotgun (WGS) entry which is preliminary data.</text>
</comment>
<sequence length="72" mass="8538">MWSGVLSYRSTLDRLTYVNVEVRPLPMEFGAKFLERSLYWDGRAWPVMHGLVNTLLKIGVWYGVRDRVQDYE</sequence>
<name>A0AAV3Q483_LITER</name>
<keyword evidence="2" id="KW-1185">Reference proteome</keyword>
<accession>A0AAV3Q483</accession>
<organism evidence="1 2">
    <name type="scientific">Lithospermum erythrorhizon</name>
    <name type="common">Purple gromwell</name>
    <name type="synonym">Lithospermum officinale var. erythrorhizon</name>
    <dbReference type="NCBI Taxonomy" id="34254"/>
    <lineage>
        <taxon>Eukaryota</taxon>
        <taxon>Viridiplantae</taxon>
        <taxon>Streptophyta</taxon>
        <taxon>Embryophyta</taxon>
        <taxon>Tracheophyta</taxon>
        <taxon>Spermatophyta</taxon>
        <taxon>Magnoliopsida</taxon>
        <taxon>eudicotyledons</taxon>
        <taxon>Gunneridae</taxon>
        <taxon>Pentapetalae</taxon>
        <taxon>asterids</taxon>
        <taxon>lamiids</taxon>
        <taxon>Boraginales</taxon>
        <taxon>Boraginaceae</taxon>
        <taxon>Boraginoideae</taxon>
        <taxon>Lithospermeae</taxon>
        <taxon>Lithospermum</taxon>
    </lineage>
</organism>
<gene>
    <name evidence="1" type="ORF">LIER_38515</name>
</gene>